<keyword evidence="4" id="KW-1185">Reference proteome</keyword>
<dbReference type="PANTHER" id="PTHR32309">
    <property type="entry name" value="TYROSINE-PROTEIN KINASE"/>
    <property type="match status" value="1"/>
</dbReference>
<keyword evidence="2" id="KW-0472">Membrane</keyword>
<keyword evidence="2" id="KW-0812">Transmembrane</keyword>
<feature type="coiled-coil region" evidence="1">
    <location>
        <begin position="198"/>
        <end position="262"/>
    </location>
</feature>
<dbReference type="Proteomes" id="UP001064087">
    <property type="component" value="Chromosome"/>
</dbReference>
<accession>A0ABY6D6P6</accession>
<dbReference type="PANTHER" id="PTHR32309:SF13">
    <property type="entry name" value="FERRIC ENTEROBACTIN TRANSPORT PROTEIN FEPE"/>
    <property type="match status" value="1"/>
</dbReference>
<dbReference type="RefSeq" id="WP_263046931.1">
    <property type="nucleotide sequence ID" value="NZ_CP106738.1"/>
</dbReference>
<dbReference type="EMBL" id="CP106738">
    <property type="protein sequence ID" value="UXX81822.1"/>
    <property type="molecule type" value="Genomic_DNA"/>
</dbReference>
<gene>
    <name evidence="3" type="ORF">N7U68_11875</name>
</gene>
<evidence type="ECO:0000256" key="1">
    <source>
        <dbReference type="SAM" id="Coils"/>
    </source>
</evidence>
<dbReference type="InterPro" id="IPR050445">
    <property type="entry name" value="Bact_polysacc_biosynth/exp"/>
</dbReference>
<organism evidence="3 4">
    <name type="scientific">Roseovarius pelagicus</name>
    <dbReference type="NCBI Taxonomy" id="2980108"/>
    <lineage>
        <taxon>Bacteria</taxon>
        <taxon>Pseudomonadati</taxon>
        <taxon>Pseudomonadota</taxon>
        <taxon>Alphaproteobacteria</taxon>
        <taxon>Rhodobacterales</taxon>
        <taxon>Roseobacteraceae</taxon>
        <taxon>Roseovarius</taxon>
    </lineage>
</organism>
<protein>
    <submittedName>
        <fullName evidence="3">Capsule biosynthesis protein</fullName>
    </submittedName>
</protein>
<reference evidence="3" key="1">
    <citation type="submission" date="2022-10" db="EMBL/GenBank/DDBJ databases">
        <title>Roseovarius pelagicus sp. nov., isolated from Arctic seawater.</title>
        <authorList>
            <person name="Hong Y.W."/>
            <person name="Hwang C.Y."/>
        </authorList>
    </citation>
    <scope>NUCLEOTIDE SEQUENCE</scope>
    <source>
        <strain evidence="3">HL-MP18</strain>
    </source>
</reference>
<proteinExistence type="predicted"/>
<feature type="transmembrane region" description="Helical" evidence="2">
    <location>
        <begin position="30"/>
        <end position="51"/>
    </location>
</feature>
<evidence type="ECO:0000313" key="3">
    <source>
        <dbReference type="EMBL" id="UXX81822.1"/>
    </source>
</evidence>
<feature type="transmembrane region" description="Helical" evidence="2">
    <location>
        <begin position="365"/>
        <end position="387"/>
    </location>
</feature>
<evidence type="ECO:0000256" key="2">
    <source>
        <dbReference type="SAM" id="Phobius"/>
    </source>
</evidence>
<evidence type="ECO:0000313" key="4">
    <source>
        <dbReference type="Proteomes" id="UP001064087"/>
    </source>
</evidence>
<name>A0ABY6D6P6_9RHOB</name>
<sequence>MSITRAIDRQGATALPPPVTHSRLRLRHRFAIFSFFLLVAMPAYTVGWFLYTRVADQYASHLGFSVRTEESGSAIELLGGVTELSGSSSSDTDILYAYLTSQKLVRLMEQRVDLRAVWGDTDRWRDPIFTVDPAGTIEDLQAHWERMVRIEYDSGSGMIDLRILAFDPQDAQRIAAALFAACSAMINDLSIVAREDAIKYARDELDAAVVRLKEARKALTAYRNRNQMVDPTMDTAGRMGLVTTLQRQLAEALIELDLLRDSTRANDPRVVQATRRVAVIEDRIAAERQKLGLGQGNAATEAFADLVGEYEGLIVDREFAETAYTAALANYDAAQAEAQKQSRYLAAHIEPTLAEAAEYPERLKLLLIALLFAFFLWCVAVLITYSLRDRR</sequence>
<keyword evidence="1" id="KW-0175">Coiled coil</keyword>
<keyword evidence="2" id="KW-1133">Transmembrane helix</keyword>